<feature type="compositionally biased region" description="Polar residues" evidence="1">
    <location>
        <begin position="608"/>
        <end position="627"/>
    </location>
</feature>
<feature type="domain" description="DUF3835" evidence="2">
    <location>
        <begin position="486"/>
        <end position="550"/>
    </location>
</feature>
<feature type="compositionally biased region" description="Basic and acidic residues" evidence="1">
    <location>
        <begin position="320"/>
        <end position="338"/>
    </location>
</feature>
<dbReference type="PANTHER" id="PTHR15111:SF0">
    <property type="entry name" value="UNCONVENTIONAL PREFOLDIN RPB5 INTERACTOR 1"/>
    <property type="match status" value="1"/>
</dbReference>
<feature type="compositionally biased region" description="Polar residues" evidence="1">
    <location>
        <begin position="173"/>
        <end position="206"/>
    </location>
</feature>
<organism evidence="3 4">
    <name type="scientific">Fusarium oxysporum f. sp. raphani</name>
    <dbReference type="NCBI Taxonomy" id="96318"/>
    <lineage>
        <taxon>Eukaryota</taxon>
        <taxon>Fungi</taxon>
        <taxon>Dikarya</taxon>
        <taxon>Ascomycota</taxon>
        <taxon>Pezizomycotina</taxon>
        <taxon>Sordariomycetes</taxon>
        <taxon>Hypocreomycetidae</taxon>
        <taxon>Hypocreales</taxon>
        <taxon>Nectriaceae</taxon>
        <taxon>Fusarium</taxon>
        <taxon>Fusarium oxysporum species complex</taxon>
    </lineage>
</organism>
<dbReference type="GO" id="GO:0019212">
    <property type="term" value="F:phosphatase inhibitor activity"/>
    <property type="evidence" value="ECO:0007669"/>
    <property type="project" value="TreeGrafter"/>
</dbReference>
<dbReference type="AlphaFoldDB" id="A0A8J5UC16"/>
<feature type="compositionally biased region" description="Acidic residues" evidence="1">
    <location>
        <begin position="270"/>
        <end position="296"/>
    </location>
</feature>
<dbReference type="GO" id="GO:0000122">
    <property type="term" value="P:negative regulation of transcription by RNA polymerase II"/>
    <property type="evidence" value="ECO:0007669"/>
    <property type="project" value="TreeGrafter"/>
</dbReference>
<comment type="caution">
    <text evidence="3">The sequence shown here is derived from an EMBL/GenBank/DDBJ whole genome shotgun (WGS) entry which is preliminary data.</text>
</comment>
<dbReference type="InterPro" id="IPR039553">
    <property type="entry name" value="Prefoldin-like"/>
</dbReference>
<evidence type="ECO:0000313" key="3">
    <source>
        <dbReference type="EMBL" id="KAG7437540.1"/>
    </source>
</evidence>
<dbReference type="InterPro" id="IPR052255">
    <property type="entry name" value="RNA_pol_II_subunit5-mediator"/>
</dbReference>
<reference evidence="3" key="1">
    <citation type="submission" date="2021-04" db="EMBL/GenBank/DDBJ databases">
        <title>First draft genome resource for Brassicaceae pathogens Fusarium oxysporum f. sp. raphani and Fusarium oxysporum f. sp. rapae.</title>
        <authorList>
            <person name="Asai S."/>
        </authorList>
    </citation>
    <scope>NUCLEOTIDE SEQUENCE</scope>
    <source>
        <strain evidence="3">Tf1262</strain>
    </source>
</reference>
<dbReference type="Proteomes" id="UP000693942">
    <property type="component" value="Unassembled WGS sequence"/>
</dbReference>
<gene>
    <name evidence="3" type="ORF">Forpi1262_v000522</name>
</gene>
<evidence type="ECO:0000259" key="2">
    <source>
        <dbReference type="Pfam" id="PF12927"/>
    </source>
</evidence>
<dbReference type="InterPro" id="IPR024325">
    <property type="entry name" value="DUF3835"/>
</dbReference>
<name>A0A8J5UC16_FUSOX</name>
<feature type="region of interest" description="Disordered" evidence="1">
    <location>
        <begin position="268"/>
        <end position="304"/>
    </location>
</feature>
<dbReference type="Pfam" id="PF13758">
    <property type="entry name" value="Prefoldin_3"/>
    <property type="match status" value="1"/>
</dbReference>
<dbReference type="Pfam" id="PF12927">
    <property type="entry name" value="DUF3835"/>
    <property type="match status" value="1"/>
</dbReference>
<feature type="compositionally biased region" description="Low complexity" evidence="1">
    <location>
        <begin position="353"/>
        <end position="373"/>
    </location>
</feature>
<accession>A0A8J5UC16</accession>
<feature type="compositionally biased region" description="Basic and acidic residues" evidence="1">
    <location>
        <begin position="411"/>
        <end position="429"/>
    </location>
</feature>
<dbReference type="GO" id="GO:0003714">
    <property type="term" value="F:transcription corepressor activity"/>
    <property type="evidence" value="ECO:0007669"/>
    <property type="project" value="TreeGrafter"/>
</dbReference>
<dbReference type="EMBL" id="JAELUR010000001">
    <property type="protein sequence ID" value="KAG7437540.1"/>
    <property type="molecule type" value="Genomic_DNA"/>
</dbReference>
<feature type="region of interest" description="Disordered" evidence="1">
    <location>
        <begin position="320"/>
        <end position="487"/>
    </location>
</feature>
<evidence type="ECO:0000313" key="4">
    <source>
        <dbReference type="Proteomes" id="UP000693942"/>
    </source>
</evidence>
<evidence type="ECO:0000256" key="1">
    <source>
        <dbReference type="SAM" id="MobiDB-lite"/>
    </source>
</evidence>
<feature type="region of interest" description="Disordered" evidence="1">
    <location>
        <begin position="167"/>
        <end position="207"/>
    </location>
</feature>
<sequence>MSEVSDFDKQQRQLEDDLSKLQNALKHWQTWHVEYEMLKEEVEAVCKNGETELKTIHAGFEGELLKDRELDEIFGERTHRSGKQILNILDRRIDYVTTNITSLQKQISAAETKLDESQPDFTEDDGLPITEIIEQLDDDDNVISYKLNQPDTALPKIQDALQKAGIEDLEDGNSASKIESSEQIEAEYSQESPSQHTELETTTLAPSATKGVAFAADTKMQDGPKPQVSRNAKRQRASVHPEDEDEEDAELRRQMLEYSGEVGAVVAELQLEEGDSDDYEYEYSDEGFGDDDDDQEDKYGRYTGRVVTDDYRQRMLELEKKLGIKSRFTEQPEDRDGDASSDDEEGIGRIVVKPASATTTSSSSASKPAPTKSNIKEKQPEQPNGKKGVRFASNLDIAPENEPTVLPVREAPVKEKEPIVEPLSDKIVERSSTAKAPDTSEIKSTRKPSRFKKARDTVPPGPLDVPTKFLDQDRPTAPTGPEGTTLADTLVERESTRAAPHPPDEFDDELIYQEVADEHHKLRKKFIQREGGFLKEDESPIQPLEEQDGGREPAWTATRHLKLKREASQLAEALNKQLYFIIHYLASYPNPSLDLHQLSKMPAAMEPTQQAPMTSDNGDIVTQQPSAEPQPDMTMRGGEEAGCEICCGLCACDEGCC</sequence>
<proteinExistence type="predicted"/>
<dbReference type="GO" id="GO:0003682">
    <property type="term" value="F:chromatin binding"/>
    <property type="evidence" value="ECO:0007669"/>
    <property type="project" value="TreeGrafter"/>
</dbReference>
<feature type="region of interest" description="Disordered" evidence="1">
    <location>
        <begin position="608"/>
        <end position="635"/>
    </location>
</feature>
<dbReference type="PANTHER" id="PTHR15111">
    <property type="entry name" value="RNA POLYMERASE II SUBUNIT 5-MEDIATING PROTEIN NNX3"/>
    <property type="match status" value="1"/>
</dbReference>
<protein>
    <recommendedName>
        <fullName evidence="2">DUF3835 domain-containing protein</fullName>
    </recommendedName>
</protein>
<feature type="region of interest" description="Disordered" evidence="1">
    <location>
        <begin position="219"/>
        <end position="249"/>
    </location>
</feature>